<accession>A0A5Q0H393</accession>
<dbReference type="RefSeq" id="WP_033435677.1">
    <property type="nucleotide sequence ID" value="NZ_CP034550.1"/>
</dbReference>
<reference evidence="3" key="1">
    <citation type="journal article" date="2021" name="Curr. Microbiol.">
        <title>Complete genome of nocamycin-producing strain Saccharothrix syringae NRRL B-16468 reveals the biosynthetic potential for secondary metabolites.</title>
        <authorList>
            <person name="Mo X."/>
            <person name="Yang S."/>
        </authorList>
    </citation>
    <scope>NUCLEOTIDE SEQUENCE [LARGE SCALE GENOMIC DNA]</scope>
    <source>
        <strain evidence="3">ATCC 51364 / DSM 43886 / JCM 6844 / KCTC 9398 / NBRC 14523 / NRRL B-16468 / INA 2240</strain>
    </source>
</reference>
<evidence type="ECO:0000313" key="2">
    <source>
        <dbReference type="EMBL" id="QFZ20553.1"/>
    </source>
</evidence>
<evidence type="ECO:0000256" key="1">
    <source>
        <dbReference type="SAM" id="MobiDB-lite"/>
    </source>
</evidence>
<dbReference type="AlphaFoldDB" id="A0A5Q0H393"/>
<sequence length="158" mass="17504">MNYHGSLDEHWGRYRIASVSRTVDGLRYELADEQDRIALTGVSRTSFTLIPDGPAHCVRDLHRRLAAVRRAAHLAYGEQLPEPFDSSIRTVPEVVAANRHAEAEHYLLSLEATVGCISQADFQRRAREVVVTTSDDSWSPWPQNPTPTPAPGASTGTE</sequence>
<dbReference type="OrthoDB" id="4310580at2"/>
<organism evidence="2 3">
    <name type="scientific">Saccharothrix syringae</name>
    <name type="common">Nocardiopsis syringae</name>
    <dbReference type="NCBI Taxonomy" id="103733"/>
    <lineage>
        <taxon>Bacteria</taxon>
        <taxon>Bacillati</taxon>
        <taxon>Actinomycetota</taxon>
        <taxon>Actinomycetes</taxon>
        <taxon>Pseudonocardiales</taxon>
        <taxon>Pseudonocardiaceae</taxon>
        <taxon>Saccharothrix</taxon>
    </lineage>
</organism>
<evidence type="ECO:0000313" key="3">
    <source>
        <dbReference type="Proteomes" id="UP000325787"/>
    </source>
</evidence>
<name>A0A5Q0H393_SACSY</name>
<dbReference type="Proteomes" id="UP000325787">
    <property type="component" value="Chromosome"/>
</dbReference>
<dbReference type="EMBL" id="CP034550">
    <property type="protein sequence ID" value="QFZ20553.1"/>
    <property type="molecule type" value="Genomic_DNA"/>
</dbReference>
<gene>
    <name evidence="2" type="ORF">EKG83_26890</name>
</gene>
<proteinExistence type="predicted"/>
<dbReference type="KEGG" id="ssyi:EKG83_26890"/>
<protein>
    <submittedName>
        <fullName evidence="2">Uncharacterized protein</fullName>
    </submittedName>
</protein>
<keyword evidence="3" id="KW-1185">Reference proteome</keyword>
<feature type="region of interest" description="Disordered" evidence="1">
    <location>
        <begin position="133"/>
        <end position="158"/>
    </location>
</feature>